<sequence>MYIGPISLWLRDVVPTVIIYVTKDSASSMVSSAPATTTSTLFLTALVGTQGPTNNPVLNLSPVYFTKDVSTVLALILALNPSNSANSVAATTTSVGASSAVSAKTSSVSISPSILSAGAAVTSPILSSDVSGSTRLGLAIGIPIAVICALGIVVFGLVFFKKRRLSAHLNNGMKAGFEVCSRGKPSIIGKDWKKNPENIHTYELGVSDSSKDSTATKTEPAVQKERPGLLSRLSRIITVPDSPLELRSPMFLRRFNLLSGERGVKSYNNGSSTNLSNKVLPQVPPVGYPYDSSGIPDDMAQHQDGTYSIIKPYVKRLGDELTVCVGETVKVVKFHSDGWATVKNIASSEVGVIPVMTLKKESLSRINEISK</sequence>
<keyword evidence="2" id="KW-0812">Transmembrane</keyword>
<feature type="domain" description="SH3" evidence="3">
    <location>
        <begin position="312"/>
        <end position="355"/>
    </location>
</feature>
<protein>
    <recommendedName>
        <fullName evidence="3">SH3 domain-containing protein</fullName>
    </recommendedName>
</protein>
<dbReference type="EMBL" id="CP138895">
    <property type="protein sequence ID" value="WPK24203.1"/>
    <property type="molecule type" value="Genomic_DNA"/>
</dbReference>
<keyword evidence="2" id="KW-0472">Membrane</keyword>
<evidence type="ECO:0000313" key="5">
    <source>
        <dbReference type="Proteomes" id="UP001338582"/>
    </source>
</evidence>
<dbReference type="Gene3D" id="2.30.30.40">
    <property type="entry name" value="SH3 Domains"/>
    <property type="match status" value="1"/>
</dbReference>
<dbReference type="AlphaFoldDB" id="A0AAX4H6P2"/>
<dbReference type="Proteomes" id="UP001338582">
    <property type="component" value="Chromosome 2"/>
</dbReference>
<dbReference type="KEGG" id="asau:88172533"/>
<dbReference type="RefSeq" id="XP_062876586.1">
    <property type="nucleotide sequence ID" value="XM_063020516.1"/>
</dbReference>
<keyword evidence="2" id="KW-1133">Transmembrane helix</keyword>
<feature type="transmembrane region" description="Helical" evidence="2">
    <location>
        <begin position="136"/>
        <end position="160"/>
    </location>
</feature>
<evidence type="ECO:0000256" key="1">
    <source>
        <dbReference type="ARBA" id="ARBA00022443"/>
    </source>
</evidence>
<evidence type="ECO:0000313" key="4">
    <source>
        <dbReference type="EMBL" id="WPK24203.1"/>
    </source>
</evidence>
<reference evidence="4 5" key="1">
    <citation type="submission" date="2023-10" db="EMBL/GenBank/DDBJ databases">
        <title>Draft Genome Sequence of Candida saopaulonensis from a very Premature Infant with Sepsis.</title>
        <authorList>
            <person name="Ning Y."/>
            <person name="Dai R."/>
            <person name="Xiao M."/>
            <person name="Xu Y."/>
            <person name="Yan Q."/>
            <person name="Zhang L."/>
        </authorList>
    </citation>
    <scope>NUCLEOTIDE SEQUENCE [LARGE SCALE GENOMIC DNA]</scope>
    <source>
        <strain evidence="4 5">19XY460</strain>
    </source>
</reference>
<dbReference type="InterPro" id="IPR036028">
    <property type="entry name" value="SH3-like_dom_sf"/>
</dbReference>
<proteinExistence type="predicted"/>
<dbReference type="GeneID" id="88172533"/>
<keyword evidence="1" id="KW-0728">SH3 domain</keyword>
<organism evidence="4 5">
    <name type="scientific">Australozyma saopauloensis</name>
    <dbReference type="NCBI Taxonomy" id="291208"/>
    <lineage>
        <taxon>Eukaryota</taxon>
        <taxon>Fungi</taxon>
        <taxon>Dikarya</taxon>
        <taxon>Ascomycota</taxon>
        <taxon>Saccharomycotina</taxon>
        <taxon>Pichiomycetes</taxon>
        <taxon>Metschnikowiaceae</taxon>
        <taxon>Australozyma</taxon>
    </lineage>
</organism>
<evidence type="ECO:0000259" key="3">
    <source>
        <dbReference type="Pfam" id="PF00018"/>
    </source>
</evidence>
<accession>A0AAX4H6P2</accession>
<dbReference type="SUPFAM" id="SSF50044">
    <property type="entry name" value="SH3-domain"/>
    <property type="match status" value="1"/>
</dbReference>
<evidence type="ECO:0000256" key="2">
    <source>
        <dbReference type="SAM" id="Phobius"/>
    </source>
</evidence>
<dbReference type="InterPro" id="IPR001452">
    <property type="entry name" value="SH3_domain"/>
</dbReference>
<gene>
    <name evidence="4" type="ORF">PUMCH_001468</name>
</gene>
<keyword evidence="5" id="KW-1185">Reference proteome</keyword>
<name>A0AAX4H6P2_9ASCO</name>
<dbReference type="Pfam" id="PF00018">
    <property type="entry name" value="SH3_1"/>
    <property type="match status" value="1"/>
</dbReference>